<dbReference type="KEGG" id="ngf:FRF71_09185"/>
<organism evidence="2 3">
    <name type="scientific">Novosphingobium ginsenosidimutans</name>
    <dbReference type="NCBI Taxonomy" id="1176536"/>
    <lineage>
        <taxon>Bacteria</taxon>
        <taxon>Pseudomonadati</taxon>
        <taxon>Pseudomonadota</taxon>
        <taxon>Alphaproteobacteria</taxon>
        <taxon>Sphingomonadales</taxon>
        <taxon>Sphingomonadaceae</taxon>
        <taxon>Novosphingobium</taxon>
    </lineage>
</organism>
<evidence type="ECO:0000313" key="2">
    <source>
        <dbReference type="EMBL" id="QEA17535.1"/>
    </source>
</evidence>
<dbReference type="AlphaFoldDB" id="A0A5B8SC86"/>
<feature type="transmembrane region" description="Helical" evidence="1">
    <location>
        <begin position="6"/>
        <end position="27"/>
    </location>
</feature>
<sequence length="88" mass="9550">MMEQLFASGHAVDIVLAVLAIEAIWLYRRNWAVRDIITTLGPAVLILLGTRAALTGASWIWVSLPLAASFPLHLADLARQTKKAGTGR</sequence>
<gene>
    <name evidence="2" type="ORF">FRF71_09185</name>
</gene>
<dbReference type="Proteomes" id="UP000321172">
    <property type="component" value="Chromosome"/>
</dbReference>
<keyword evidence="1" id="KW-0812">Transmembrane</keyword>
<keyword evidence="1" id="KW-1133">Transmembrane helix</keyword>
<dbReference type="RefSeq" id="WP_147091602.1">
    <property type="nucleotide sequence ID" value="NZ_CP042345.1"/>
</dbReference>
<evidence type="ECO:0008006" key="4">
    <source>
        <dbReference type="Google" id="ProtNLM"/>
    </source>
</evidence>
<dbReference type="OrthoDB" id="7206724at2"/>
<evidence type="ECO:0000313" key="3">
    <source>
        <dbReference type="Proteomes" id="UP000321172"/>
    </source>
</evidence>
<feature type="transmembrane region" description="Helical" evidence="1">
    <location>
        <begin position="39"/>
        <end position="62"/>
    </location>
</feature>
<name>A0A5B8SC86_9SPHN</name>
<accession>A0A5B8SC86</accession>
<protein>
    <recommendedName>
        <fullName evidence="4">DUF2484 family protein</fullName>
    </recommendedName>
</protein>
<reference evidence="2 3" key="1">
    <citation type="journal article" date="2013" name="J. Microbiol. Biotechnol.">
        <title>Novosphingobium ginsenosidimutans sp. nov., with the ability to convert ginsenoside.</title>
        <authorList>
            <person name="Kim J.K."/>
            <person name="He D."/>
            <person name="Liu Q.M."/>
            <person name="Park H.Y."/>
            <person name="Jung M.S."/>
            <person name="Yoon M.H."/>
            <person name="Kim S.C."/>
            <person name="Im W.T."/>
        </authorList>
    </citation>
    <scope>NUCLEOTIDE SEQUENCE [LARGE SCALE GENOMIC DNA]</scope>
    <source>
        <strain evidence="2 3">FW-6</strain>
    </source>
</reference>
<keyword evidence="1" id="KW-0472">Membrane</keyword>
<dbReference type="EMBL" id="CP042345">
    <property type="protein sequence ID" value="QEA17535.1"/>
    <property type="molecule type" value="Genomic_DNA"/>
</dbReference>
<keyword evidence="3" id="KW-1185">Reference proteome</keyword>
<evidence type="ECO:0000256" key="1">
    <source>
        <dbReference type="SAM" id="Phobius"/>
    </source>
</evidence>
<proteinExistence type="predicted"/>